<organism evidence="1 2">
    <name type="scientific">Enterovibrio nigricans DSM 22720</name>
    <dbReference type="NCBI Taxonomy" id="1121868"/>
    <lineage>
        <taxon>Bacteria</taxon>
        <taxon>Pseudomonadati</taxon>
        <taxon>Pseudomonadota</taxon>
        <taxon>Gammaproteobacteria</taxon>
        <taxon>Vibrionales</taxon>
        <taxon>Vibrionaceae</taxon>
        <taxon>Enterovibrio</taxon>
    </lineage>
</organism>
<dbReference type="AlphaFoldDB" id="A0A1T4VVT3"/>
<proteinExistence type="predicted"/>
<keyword evidence="2" id="KW-1185">Reference proteome</keyword>
<evidence type="ECO:0000313" key="2">
    <source>
        <dbReference type="Proteomes" id="UP000190162"/>
    </source>
</evidence>
<protein>
    <submittedName>
        <fullName evidence="1">Uncharacterized protein</fullName>
    </submittedName>
</protein>
<accession>A0A1T4VVT3</accession>
<evidence type="ECO:0000313" key="1">
    <source>
        <dbReference type="EMBL" id="SKA69120.1"/>
    </source>
</evidence>
<dbReference type="Proteomes" id="UP000190162">
    <property type="component" value="Unassembled WGS sequence"/>
</dbReference>
<sequence length="198" mass="22080">MIGISSILEYGIKAKDYFDSGVPLTVSVTNDTEDQVLHPNGFYAKKVNDNEKYDLTAFQSITATTAASYFDPVINPLKTSLAAFNTSKFSSASAVCFELEVRNKHSLETPYTIRAFYNWAKEDEAYANVFAYPTGNSDPAFFSDIGQKPIYTLGKQSQTYENDKLVYLPFVVRFIGAGNSLKIVVSDNPKYKKPLVEK</sequence>
<dbReference type="EMBL" id="FUXU01000111">
    <property type="protein sequence ID" value="SKA69120.1"/>
    <property type="molecule type" value="Genomic_DNA"/>
</dbReference>
<name>A0A1T4VVT3_9GAMM</name>
<dbReference type="RefSeq" id="WP_078754491.1">
    <property type="nucleotide sequence ID" value="NZ_FUXU01000111.1"/>
</dbReference>
<gene>
    <name evidence="1" type="ORF">SAMN02745132_04409</name>
</gene>
<reference evidence="2" key="1">
    <citation type="submission" date="2017-02" db="EMBL/GenBank/DDBJ databases">
        <authorList>
            <person name="Varghese N."/>
            <person name="Submissions S."/>
        </authorList>
    </citation>
    <scope>NUCLEOTIDE SEQUENCE [LARGE SCALE GENOMIC DNA]</scope>
    <source>
        <strain evidence="2">DSM 22720</strain>
    </source>
</reference>